<evidence type="ECO:0000313" key="11">
    <source>
        <dbReference type="Proteomes" id="UP000290407"/>
    </source>
</evidence>
<keyword evidence="9" id="KW-0670">Pyruvate</keyword>
<dbReference type="SUPFAM" id="SSF56276">
    <property type="entry name" value="S-adenosylmethionine decarboxylase"/>
    <property type="match status" value="1"/>
</dbReference>
<keyword evidence="7" id="KW-0456">Lyase</keyword>
<dbReference type="Gene3D" id="3.60.90.10">
    <property type="entry name" value="S-adenosylmethionine decarboxylase"/>
    <property type="match status" value="1"/>
</dbReference>
<reference evidence="10 11" key="1">
    <citation type="submission" date="2019-01" db="EMBL/GenBank/DDBJ databases">
        <title>Spirosoma flava sp. nov., a propanil-degrading bacterium isolated from herbicide-contaminated soil.</title>
        <authorList>
            <person name="Zhang L."/>
            <person name="Jiang J.-D."/>
        </authorList>
    </citation>
    <scope>NUCLEOTIDE SEQUENCE [LARGE SCALE GENOMIC DNA]</scope>
    <source>
        <strain evidence="10 11">TY50</strain>
    </source>
</reference>
<dbReference type="EMBL" id="SBLB01000005">
    <property type="protein sequence ID" value="RYC68692.1"/>
    <property type="molecule type" value="Genomic_DNA"/>
</dbReference>
<dbReference type="Pfam" id="PF02675">
    <property type="entry name" value="AdoMet_dc"/>
    <property type="match status" value="1"/>
</dbReference>
<dbReference type="GO" id="GO:0005829">
    <property type="term" value="C:cytosol"/>
    <property type="evidence" value="ECO:0007669"/>
    <property type="project" value="TreeGrafter"/>
</dbReference>
<organism evidence="10 11">
    <name type="scientific">Spirosoma sordidisoli</name>
    <dbReference type="NCBI Taxonomy" id="2502893"/>
    <lineage>
        <taxon>Bacteria</taxon>
        <taxon>Pseudomonadati</taxon>
        <taxon>Bacteroidota</taxon>
        <taxon>Cytophagia</taxon>
        <taxon>Cytophagales</taxon>
        <taxon>Cytophagaceae</taxon>
        <taxon>Spirosoma</taxon>
    </lineage>
</organism>
<evidence type="ECO:0000256" key="5">
    <source>
        <dbReference type="ARBA" id="ARBA00023115"/>
    </source>
</evidence>
<keyword evidence="8" id="KW-0704">Schiff base</keyword>
<dbReference type="RefSeq" id="WP_077919320.1">
    <property type="nucleotide sequence ID" value="NZ_SBLB01000005.1"/>
</dbReference>
<keyword evidence="2" id="KW-0210">Decarboxylase</keyword>
<keyword evidence="11" id="KW-1185">Reference proteome</keyword>
<protein>
    <submittedName>
        <fullName evidence="10">S-adenosylmethionine decarboxylase</fullName>
    </submittedName>
</protein>
<dbReference type="GO" id="GO:0004014">
    <property type="term" value="F:adenosylmethionine decarboxylase activity"/>
    <property type="evidence" value="ECO:0007669"/>
    <property type="project" value="InterPro"/>
</dbReference>
<dbReference type="PANTHER" id="PTHR33866:SF2">
    <property type="entry name" value="S-ADENOSYLMETHIONINE DECARBOXYLASE PROENZYME"/>
    <property type="match status" value="1"/>
</dbReference>
<evidence type="ECO:0000256" key="3">
    <source>
        <dbReference type="ARBA" id="ARBA00022813"/>
    </source>
</evidence>
<evidence type="ECO:0000256" key="1">
    <source>
        <dbReference type="ARBA" id="ARBA00001928"/>
    </source>
</evidence>
<dbReference type="Proteomes" id="UP000290407">
    <property type="component" value="Unassembled WGS sequence"/>
</dbReference>
<evidence type="ECO:0000256" key="8">
    <source>
        <dbReference type="ARBA" id="ARBA00023270"/>
    </source>
</evidence>
<name>A0A4Q2UJB0_9BACT</name>
<dbReference type="AlphaFoldDB" id="A0A4Q2UJB0"/>
<evidence type="ECO:0000256" key="6">
    <source>
        <dbReference type="ARBA" id="ARBA00023145"/>
    </source>
</evidence>
<gene>
    <name evidence="10" type="ORF">EQG79_20325</name>
</gene>
<evidence type="ECO:0000313" key="10">
    <source>
        <dbReference type="EMBL" id="RYC68692.1"/>
    </source>
</evidence>
<dbReference type="InterPro" id="IPR003826">
    <property type="entry name" value="AdoMetDC_fam_prok"/>
</dbReference>
<proteinExistence type="predicted"/>
<keyword evidence="4" id="KW-0745">Spermidine biosynthesis</keyword>
<comment type="caution">
    <text evidence="10">The sequence shown here is derived from an EMBL/GenBank/DDBJ whole genome shotgun (WGS) entry which is preliminary data.</text>
</comment>
<evidence type="ECO:0000256" key="7">
    <source>
        <dbReference type="ARBA" id="ARBA00023239"/>
    </source>
</evidence>
<keyword evidence="3" id="KW-0068">Autocatalytic cleavage</keyword>
<keyword evidence="5" id="KW-0620">Polyamine biosynthesis</keyword>
<keyword evidence="6" id="KW-0865">Zymogen</keyword>
<evidence type="ECO:0000256" key="2">
    <source>
        <dbReference type="ARBA" id="ARBA00022793"/>
    </source>
</evidence>
<evidence type="ECO:0000256" key="9">
    <source>
        <dbReference type="ARBA" id="ARBA00023317"/>
    </source>
</evidence>
<dbReference type="InterPro" id="IPR016067">
    <property type="entry name" value="S-AdoMet_deCO2ase_core"/>
</dbReference>
<comment type="cofactor">
    <cofactor evidence="1">
        <name>pyruvate</name>
        <dbReference type="ChEBI" id="CHEBI:15361"/>
    </cofactor>
</comment>
<dbReference type="GO" id="GO:0008295">
    <property type="term" value="P:spermidine biosynthetic process"/>
    <property type="evidence" value="ECO:0007669"/>
    <property type="project" value="UniProtKB-KW"/>
</dbReference>
<accession>A0A4Q2UJB0</accession>
<sequence length="115" mass="13007">MYSPGLHILAQFTAPASTLTDAGSCKRHFDQLVDTLGLTNVGEVYHSFPNGGFTVTICLTESHIAMHTWPEYGLATFDVFLSNYRRDNQARVRQIYTETLSFFQGIEQTKTELLR</sequence>
<dbReference type="PANTHER" id="PTHR33866">
    <property type="entry name" value="S-ADENOSYLMETHIONINE DECARBOXYLASE PROENZYME"/>
    <property type="match status" value="1"/>
</dbReference>
<evidence type="ECO:0000256" key="4">
    <source>
        <dbReference type="ARBA" id="ARBA00023066"/>
    </source>
</evidence>